<comment type="similarity">
    <text evidence="2">Belongs to the glycosyl hydrolase 15 family.</text>
</comment>
<evidence type="ECO:0000256" key="9">
    <source>
        <dbReference type="ARBA" id="ARBA00033473"/>
    </source>
</evidence>
<dbReference type="PANTHER" id="PTHR31616">
    <property type="entry name" value="TREHALASE"/>
    <property type="match status" value="1"/>
</dbReference>
<evidence type="ECO:0000313" key="12">
    <source>
        <dbReference type="EMBL" id="KAG0688656.1"/>
    </source>
</evidence>
<evidence type="ECO:0000256" key="1">
    <source>
        <dbReference type="ARBA" id="ARBA00001863"/>
    </source>
</evidence>
<proteinExistence type="inferred from homology"/>
<organism evidence="12 13">
    <name type="scientific">Pichia californica</name>
    <dbReference type="NCBI Taxonomy" id="460514"/>
    <lineage>
        <taxon>Eukaryota</taxon>
        <taxon>Fungi</taxon>
        <taxon>Dikarya</taxon>
        <taxon>Ascomycota</taxon>
        <taxon>Saccharomycotina</taxon>
        <taxon>Pichiomycetes</taxon>
        <taxon>Pichiales</taxon>
        <taxon>Pichiaceae</taxon>
        <taxon>Pichia</taxon>
    </lineage>
</organism>
<evidence type="ECO:0000256" key="2">
    <source>
        <dbReference type="ARBA" id="ARBA00006188"/>
    </source>
</evidence>
<dbReference type="PROSITE" id="PS00820">
    <property type="entry name" value="GLUCOAMYLASE"/>
    <property type="match status" value="1"/>
</dbReference>
<dbReference type="Gene3D" id="1.50.10.10">
    <property type="match status" value="1"/>
</dbReference>
<feature type="chain" id="PRO_5040350912" description="glucan 1,4-alpha-glucosidase" evidence="10">
    <location>
        <begin position="24"/>
        <end position="563"/>
    </location>
</feature>
<dbReference type="SUPFAM" id="SSF48208">
    <property type="entry name" value="Six-hairpin glycosidases"/>
    <property type="match status" value="1"/>
</dbReference>
<keyword evidence="5" id="KW-0119">Carbohydrate metabolism</keyword>
<dbReference type="EC" id="3.2.1.3" evidence="3"/>
<evidence type="ECO:0000256" key="7">
    <source>
        <dbReference type="ARBA" id="ARBA00023326"/>
    </source>
</evidence>
<dbReference type="AlphaFoldDB" id="A0A9P6WK78"/>
<keyword evidence="6" id="KW-0326">Glycosidase</keyword>
<evidence type="ECO:0000256" key="8">
    <source>
        <dbReference type="ARBA" id="ARBA00033442"/>
    </source>
</evidence>
<dbReference type="GO" id="GO:0000324">
    <property type="term" value="C:fungal-type vacuole"/>
    <property type="evidence" value="ECO:0007669"/>
    <property type="project" value="TreeGrafter"/>
</dbReference>
<evidence type="ECO:0000256" key="10">
    <source>
        <dbReference type="SAM" id="SignalP"/>
    </source>
</evidence>
<dbReference type="InterPro" id="IPR012341">
    <property type="entry name" value="6hp_glycosidase-like_sf"/>
</dbReference>
<dbReference type="InterPro" id="IPR046966">
    <property type="entry name" value="Glucoamylase_active_site"/>
</dbReference>
<dbReference type="PRINTS" id="PR00736">
    <property type="entry name" value="GLHYDRLASE15"/>
</dbReference>
<dbReference type="GO" id="GO:0000272">
    <property type="term" value="P:polysaccharide catabolic process"/>
    <property type="evidence" value="ECO:0007669"/>
    <property type="project" value="UniProtKB-KW"/>
</dbReference>
<gene>
    <name evidence="12" type="ORF">C6P40_000694</name>
</gene>
<evidence type="ECO:0000256" key="6">
    <source>
        <dbReference type="ARBA" id="ARBA00023295"/>
    </source>
</evidence>
<dbReference type="Pfam" id="PF00723">
    <property type="entry name" value="Glyco_hydro_15"/>
    <property type="match status" value="1"/>
</dbReference>
<evidence type="ECO:0000256" key="5">
    <source>
        <dbReference type="ARBA" id="ARBA00023277"/>
    </source>
</evidence>
<accession>A0A9P6WK78</accession>
<reference evidence="12" key="1">
    <citation type="submission" date="2020-11" db="EMBL/GenBank/DDBJ databases">
        <title>Kefir isolates.</title>
        <authorList>
            <person name="Marcisauskas S."/>
            <person name="Kim Y."/>
            <person name="Blasche S."/>
        </authorList>
    </citation>
    <scope>NUCLEOTIDE SEQUENCE</scope>
    <source>
        <strain evidence="12">Olga-1</strain>
    </source>
</reference>
<keyword evidence="7" id="KW-0624">Polysaccharide degradation</keyword>
<dbReference type="EMBL" id="PUHW01000133">
    <property type="protein sequence ID" value="KAG0688656.1"/>
    <property type="molecule type" value="Genomic_DNA"/>
</dbReference>
<dbReference type="Proteomes" id="UP000697127">
    <property type="component" value="Unassembled WGS sequence"/>
</dbReference>
<evidence type="ECO:0000313" key="13">
    <source>
        <dbReference type="Proteomes" id="UP000697127"/>
    </source>
</evidence>
<name>A0A9P6WK78_9ASCO</name>
<dbReference type="InterPro" id="IPR000165">
    <property type="entry name" value="Glucoamylase"/>
</dbReference>
<evidence type="ECO:0000256" key="3">
    <source>
        <dbReference type="ARBA" id="ARBA00012593"/>
    </source>
</evidence>
<evidence type="ECO:0000256" key="4">
    <source>
        <dbReference type="ARBA" id="ARBA00022801"/>
    </source>
</evidence>
<dbReference type="InterPro" id="IPR008928">
    <property type="entry name" value="6-hairpin_glycosidase_sf"/>
</dbReference>
<dbReference type="InterPro" id="IPR011613">
    <property type="entry name" value="GH15-like"/>
</dbReference>
<evidence type="ECO:0000259" key="11">
    <source>
        <dbReference type="Pfam" id="PF00723"/>
    </source>
</evidence>
<comment type="catalytic activity">
    <reaction evidence="1">
        <text>Hydrolysis of terminal (1-&gt;4)-linked alpha-D-glucose residues successively from non-reducing ends of the chains with release of beta-D-glucose.</text>
        <dbReference type="EC" id="3.2.1.3"/>
    </reaction>
</comment>
<dbReference type="GO" id="GO:0004339">
    <property type="term" value="F:glucan 1,4-alpha-glucosidase activity"/>
    <property type="evidence" value="ECO:0007669"/>
    <property type="project" value="UniProtKB-EC"/>
</dbReference>
<keyword evidence="13" id="KW-1185">Reference proteome</keyword>
<dbReference type="PANTHER" id="PTHR31616:SF9">
    <property type="entry name" value="GLUCOAMYLASE, INTRACELLULAR SPORULATION-SPECIFIC"/>
    <property type="match status" value="1"/>
</dbReference>
<feature type="signal peptide" evidence="10">
    <location>
        <begin position="1"/>
        <end position="23"/>
    </location>
</feature>
<keyword evidence="4" id="KW-0378">Hydrolase</keyword>
<keyword evidence="10" id="KW-0732">Signal</keyword>
<dbReference type="OrthoDB" id="6123450at2759"/>
<feature type="domain" description="GH15-like" evidence="11">
    <location>
        <begin position="94"/>
        <end position="543"/>
    </location>
</feature>
<protein>
    <recommendedName>
        <fullName evidence="3">glucan 1,4-alpha-glucosidase</fullName>
        <ecNumber evidence="3">3.2.1.3</ecNumber>
    </recommendedName>
    <alternativeName>
        <fullName evidence="9">1,4-alpha-D-glucan glucohydrolase</fullName>
    </alternativeName>
    <alternativeName>
        <fullName evidence="8">Glucan 1,4-alpha-glucosidase</fullName>
    </alternativeName>
</protein>
<sequence length="563" mass="64797">MLIKIFFTFIFLIFNLLFTSTQALPLCGNPISEITSNWITNPLEFFDYQFRSFFSLIPKKQSSTKYISTGIESLYNLSEISEDFDSWLDSEKEIAFQGILANIGGIGITSDDVSPGAVIASPSKFKPNYFYQWVRDAAITINSLVEYLQDHTDDLDSPLAQKLFYAIESYIANNHKLQRLDNKSGTWESLEGFGEPKFMTTSEPFNENWGRPQRDGPGLRTITIANYINFILTNKLSISHPDIPNIEYIYTEIVKPDLTYITKNWYKNGFDLWEEINSLHLFTSLTMLKAVKSGILLADLFEDSDFSSSLKLTFTTLKFYILFESGFKINDIPYLIETPSLFIQGKRCGLDIGSVLGSLRAHDMDDLSDLIDIPFSIDDSAVMSTLSALANDMKYRYPINKEGDTFTEGLALGRYPEDLYDGYGISEGNPWFISTATASEFMFKLVYYLYLHKKDLVITKDQYKFYYNFIELDIHIYDEKIVMPYKSDAFIKSTLSLMKYADSFLKVIKRHVDENGHMSEQFNKYSGYMEGAKDLTWSYGSFWSALRWRNKASEIIIDNMIRK</sequence>
<comment type="caution">
    <text evidence="12">The sequence shown here is derived from an EMBL/GenBank/DDBJ whole genome shotgun (WGS) entry which is preliminary data.</text>
</comment>